<keyword evidence="4" id="KW-1185">Reference proteome</keyword>
<reference evidence="3 4" key="1">
    <citation type="submission" date="2020-07" db="EMBL/GenBank/DDBJ databases">
        <title>Sequencing the genomes of 1000 actinobacteria strains.</title>
        <authorList>
            <person name="Klenk H.-P."/>
        </authorList>
    </citation>
    <scope>NUCLEOTIDE SEQUENCE [LARGE SCALE GENOMIC DNA]</scope>
    <source>
        <strain evidence="3 4">DSM 104001</strain>
    </source>
</reference>
<evidence type="ECO:0000256" key="1">
    <source>
        <dbReference type="ARBA" id="ARBA00022801"/>
    </source>
</evidence>
<dbReference type="SMART" id="SM00331">
    <property type="entry name" value="PP2C_SIG"/>
    <property type="match status" value="1"/>
</dbReference>
<sequence length="562" mass="61228">MVDAGASAPVDPELLGEALDAVPEGVAVFDADWTIVYVNRSAAGILQRDRTQLLGRNIWIALPELGGTILHSFLLHARSVGSQVSWHGYYAPAARWLNATAVRRGDRLHVSFREASDHGREDAALLAGPDDDDAADADRERLRFLAEVSEAMISSSLDVDDALQKLMDLVVPRLGDWAIVALLGDDRRPTQSARAHSDPARIPDMDAYLDRPDQGDGDQDSPMAAAFYTGEPIAMHPIPSELVDYQLTSDEVRAAWRRLDTDSFVIVPLRARGETFGGLVLLNTSARGPHSEMEIATAVEVARRAGLALDNARLYGQQLKVAETLQRSLLTPPPQPDDLEIAVRYQPAAINMHVGGDWYDAFQQPDGATLLVIGDVVGHNVDAAAAMGQIRSIVRGIAFDRQDEPAAVLGRVDEVMDGLRIGTMATALIARIEQTPEEREQSVRRLRWSSAGHLPPLVRHADGTIDVLSARPEPLLGADIAQNRTDHVHRLLPEDTVLFYTDGLVEQGRTTIDAGLERLMGAVRDLGELGPDALCDALLDRIVARRSEDDVAIVAVRCHRQS</sequence>
<dbReference type="Pfam" id="PF08448">
    <property type="entry name" value="PAS_4"/>
    <property type="match status" value="1"/>
</dbReference>
<dbReference type="AlphaFoldDB" id="A0A853CPA4"/>
<dbReference type="EMBL" id="JACBZT010000001">
    <property type="protein sequence ID" value="NYJ08619.1"/>
    <property type="molecule type" value="Genomic_DNA"/>
</dbReference>
<dbReference type="PROSITE" id="PS50112">
    <property type="entry name" value="PAS"/>
    <property type="match status" value="1"/>
</dbReference>
<dbReference type="Gene3D" id="3.30.450.20">
    <property type="entry name" value="PAS domain"/>
    <property type="match status" value="1"/>
</dbReference>
<dbReference type="CDD" id="cd00130">
    <property type="entry name" value="PAS"/>
    <property type="match status" value="1"/>
</dbReference>
<gene>
    <name evidence="3" type="ORF">GGQ55_004897</name>
</gene>
<dbReference type="SMART" id="SM00091">
    <property type="entry name" value="PAS"/>
    <property type="match status" value="1"/>
</dbReference>
<dbReference type="Gene3D" id="3.30.450.40">
    <property type="match status" value="1"/>
</dbReference>
<dbReference type="Proteomes" id="UP000541969">
    <property type="component" value="Unassembled WGS sequence"/>
</dbReference>
<dbReference type="PANTHER" id="PTHR43156">
    <property type="entry name" value="STAGE II SPORULATION PROTEIN E-RELATED"/>
    <property type="match status" value="1"/>
</dbReference>
<dbReference type="InterPro" id="IPR000014">
    <property type="entry name" value="PAS"/>
</dbReference>
<dbReference type="InterPro" id="IPR001932">
    <property type="entry name" value="PPM-type_phosphatase-like_dom"/>
</dbReference>
<dbReference type="InterPro" id="IPR036457">
    <property type="entry name" value="PPM-type-like_dom_sf"/>
</dbReference>
<dbReference type="InterPro" id="IPR052016">
    <property type="entry name" value="Bact_Sigma-Reg"/>
</dbReference>
<dbReference type="RefSeq" id="WP_366490180.1">
    <property type="nucleotide sequence ID" value="NZ_JACBZT010000001.1"/>
</dbReference>
<dbReference type="InterPro" id="IPR003018">
    <property type="entry name" value="GAF"/>
</dbReference>
<comment type="caution">
    <text evidence="3">The sequence shown here is derived from an EMBL/GenBank/DDBJ whole genome shotgun (WGS) entry which is preliminary data.</text>
</comment>
<dbReference type="SUPFAM" id="SSF55785">
    <property type="entry name" value="PYP-like sensor domain (PAS domain)"/>
    <property type="match status" value="1"/>
</dbReference>
<evidence type="ECO:0000313" key="4">
    <source>
        <dbReference type="Proteomes" id="UP000541969"/>
    </source>
</evidence>
<dbReference type="InterPro" id="IPR035965">
    <property type="entry name" value="PAS-like_dom_sf"/>
</dbReference>
<keyword evidence="1" id="KW-0378">Hydrolase</keyword>
<dbReference type="Gene3D" id="3.60.40.10">
    <property type="entry name" value="PPM-type phosphatase domain"/>
    <property type="match status" value="1"/>
</dbReference>
<organism evidence="3 4">
    <name type="scientific">Petropleomorpha daqingensis</name>
    <dbReference type="NCBI Taxonomy" id="2026353"/>
    <lineage>
        <taxon>Bacteria</taxon>
        <taxon>Bacillati</taxon>
        <taxon>Actinomycetota</taxon>
        <taxon>Actinomycetes</taxon>
        <taxon>Geodermatophilales</taxon>
        <taxon>Geodermatophilaceae</taxon>
        <taxon>Petropleomorpha</taxon>
    </lineage>
</organism>
<dbReference type="SUPFAM" id="SSF55781">
    <property type="entry name" value="GAF domain-like"/>
    <property type="match status" value="1"/>
</dbReference>
<feature type="domain" description="PAS" evidence="2">
    <location>
        <begin position="11"/>
        <end position="57"/>
    </location>
</feature>
<evidence type="ECO:0000259" key="2">
    <source>
        <dbReference type="PROSITE" id="PS50112"/>
    </source>
</evidence>
<evidence type="ECO:0000313" key="3">
    <source>
        <dbReference type="EMBL" id="NYJ08619.1"/>
    </source>
</evidence>
<dbReference type="GO" id="GO:0016791">
    <property type="term" value="F:phosphatase activity"/>
    <property type="evidence" value="ECO:0007669"/>
    <property type="project" value="TreeGrafter"/>
</dbReference>
<dbReference type="Pfam" id="PF01590">
    <property type="entry name" value="GAF"/>
    <property type="match status" value="1"/>
</dbReference>
<dbReference type="InterPro" id="IPR013656">
    <property type="entry name" value="PAS_4"/>
</dbReference>
<dbReference type="Pfam" id="PF07228">
    <property type="entry name" value="SpoIIE"/>
    <property type="match status" value="1"/>
</dbReference>
<name>A0A853CPA4_9ACTN</name>
<dbReference type="SUPFAM" id="SSF81606">
    <property type="entry name" value="PP2C-like"/>
    <property type="match status" value="1"/>
</dbReference>
<accession>A0A853CPA4</accession>
<protein>
    <submittedName>
        <fullName evidence="3">Serine phosphatase RsbU (Regulator of sigma subunit)</fullName>
    </submittedName>
</protein>
<dbReference type="PANTHER" id="PTHR43156:SF2">
    <property type="entry name" value="STAGE II SPORULATION PROTEIN E"/>
    <property type="match status" value="1"/>
</dbReference>
<dbReference type="SMART" id="SM00065">
    <property type="entry name" value="GAF"/>
    <property type="match status" value="1"/>
</dbReference>
<dbReference type="InterPro" id="IPR029016">
    <property type="entry name" value="GAF-like_dom_sf"/>
</dbReference>
<proteinExistence type="predicted"/>